<dbReference type="Proteomes" id="UP000003891">
    <property type="component" value="Unassembled WGS sequence"/>
</dbReference>
<dbReference type="PIRSF" id="PIRSF014677">
    <property type="entry name" value="UCP014677"/>
    <property type="match status" value="1"/>
</dbReference>
<sequence length="544" mass="62904">MASYKETEIGLDQERGGKKNGCSRWVNEHVQDRLAEHLKKFDSSPFLFVGSGFSRRYLGLEDWEGLLKKFSAFSTTDYEYYSSSVAGKQEKIAGLLANDFHQVWFTGDEYRDSREEFKGTISGKTTPLKIQISKYLREKFYEFGISEGFDREIESLKQVNIDGVITTNWDCLIEQIFEKEEFVKYIGQKELLFSDPKEINEIYKIHGCCTVPDSLILTDDDYKDFNDRNPYLAAKLLTIFVEHPVVFIGYSLSDENIGSILESITNCLSIENLHKLKDRLIFVQRTKNEELDSFEEGTILINKIPLPITIVKCNDFSNVYKALSRNKRKFSTKLMRKMKTQIYELVKHNDPNNQLHAALELEQDYDNSKVEFVFGVGISKQISLKGYGSITDTELFEGIVKETSWVPEQIVLETLPLLLRANTYLPVFKYIAESGLSKESLVPNLIKKLNMKYEDFLIRYQRANLSELRKGYADLNELLSKVPVQKAAGLIPILGKGKTDVEVLKEYIITNLDFLNAENQSIRTNFKKLIRYYDWLVYRSKITF</sequence>
<dbReference type="OrthoDB" id="5521101at2"/>
<evidence type="ECO:0000313" key="1">
    <source>
        <dbReference type="EMBL" id="EHB66075.1"/>
    </source>
</evidence>
<dbReference type="InterPro" id="IPR011202">
    <property type="entry name" value="UCP014677"/>
</dbReference>
<organism evidence="1 2">
    <name type="scientific">Paenibacillus lactis 154</name>
    <dbReference type="NCBI Taxonomy" id="743719"/>
    <lineage>
        <taxon>Bacteria</taxon>
        <taxon>Bacillati</taxon>
        <taxon>Bacillota</taxon>
        <taxon>Bacilli</taxon>
        <taxon>Bacillales</taxon>
        <taxon>Paenibacillaceae</taxon>
        <taxon>Paenibacillus</taxon>
    </lineage>
</organism>
<reference evidence="1 2" key="1">
    <citation type="submission" date="2011-09" db="EMBL/GenBank/DDBJ databases">
        <title>The draft genome of Paenibacillus lactis 154.</title>
        <authorList>
            <consortium name="US DOE Joint Genome Institute (JGI-PGF)"/>
            <person name="Lucas S."/>
            <person name="Han J."/>
            <person name="Lapidus A."/>
            <person name="Cheng J.-F."/>
            <person name="Goodwin L."/>
            <person name="Pitluck S."/>
            <person name="Peters L."/>
            <person name="Land M.L."/>
            <person name="Hauser L."/>
            <person name="Siebers A."/>
            <person name="Thelen M."/>
            <person name="Hugenholtz P."/>
            <person name="Allgaier M."/>
            <person name="Woyke T.J."/>
        </authorList>
    </citation>
    <scope>NUCLEOTIDE SEQUENCE [LARGE SCALE GENOMIC DNA]</scope>
    <source>
        <strain evidence="1 2">154</strain>
    </source>
</reference>
<dbReference type="RefSeq" id="WP_007129175.1">
    <property type="nucleotide sequence ID" value="NZ_AGIP01000003.1"/>
</dbReference>
<dbReference type="AlphaFoldDB" id="G4HDE9"/>
<dbReference type="EMBL" id="AGIP01000003">
    <property type="protein sequence ID" value="EHB66075.1"/>
    <property type="molecule type" value="Genomic_DNA"/>
</dbReference>
<dbReference type="Pfam" id="PF13289">
    <property type="entry name" value="SIR2_2"/>
    <property type="match status" value="1"/>
</dbReference>
<accession>G4HDE9</accession>
<dbReference type="eggNOG" id="COG0846">
    <property type="taxonomic scope" value="Bacteria"/>
</dbReference>
<evidence type="ECO:0000313" key="2">
    <source>
        <dbReference type="Proteomes" id="UP000003891"/>
    </source>
</evidence>
<protein>
    <submittedName>
        <fullName evidence="1">Uncharacterized protein</fullName>
    </submittedName>
</protein>
<proteinExistence type="predicted"/>
<dbReference type="STRING" id="743719.PaelaDRAFT_2002"/>
<name>G4HDE9_9BACL</name>
<gene>
    <name evidence="1" type="ORF">PaelaDRAFT_2002</name>
</gene>
<dbReference type="PATRIC" id="fig|743719.3.peg.2021"/>